<name>A0A1G5RRA2_PSEXY</name>
<dbReference type="AlphaFoldDB" id="A0A1G5RRA2"/>
<dbReference type="InterPro" id="IPR000595">
    <property type="entry name" value="cNMP-bd_dom"/>
</dbReference>
<accession>A0A1G5RRA2</accession>
<evidence type="ECO:0000313" key="3">
    <source>
        <dbReference type="Proteomes" id="UP000199428"/>
    </source>
</evidence>
<dbReference type="Pfam" id="PF00027">
    <property type="entry name" value="cNMP_binding"/>
    <property type="match status" value="1"/>
</dbReference>
<sequence length="758" mass="87930">MEPTNVEKGKKLINEGDPVDSMYVVVTGAIEQVWRGQHLTLGPGTIAGLSDALNVDYEADYTVAEDAMVIKCPYKNMNDFDAIFEAQPVYIFGFSKGAFRQCRDVFKIYDDKKKKVDDFYSYCRGINNEYKKQCRTIGAEIQEIPMLEEIEPLDLKDEILKWEHGYIDSLNSVDNKEIENIYGSRNEIATGVIGISCGYMKRAIECVETMGFYLDEFSSILLSPDKGDMFELIFNLQIYAAQHGAKQDDIKKLMKMLYKFMSQSGLYDKALIKERWAEYEGHDFAATAANFDEAKMMKQAEFTQTFEHICEFAEVDEEKTAEYKSQLDEYLALADREGKEDNERKVRKKAVDLFYELYQKTFFRALEFEAYGGELDTIIKMFLNMGYIYYDAIGDELTNELADIMDRMDTLCQGEHVFTIYTWLRAVYAGEREPSRNELDLDYRGFVLEERKAGNISEADMPTWMNDQEQKVKFEMNNFFVSANRTTSGKMTSFCPVLTKEDFGAEVMKMLLTKAKLEEAMGKIEEVDYGIFLREGFFTDMEAGVKSESYLKRVQPDIILLPNCGMRAMMWQECGGIKVDSPGRFVFPMFTFDDLDKLMIYCCGAFRWEICRKEQGSRWNDIGSECLTSDFYDYFTFYRKNKDLSAENKEKVKTLLKSSRNNMREAFTKQYTIWINFEAQGSIRLNKAERNILNKHCTFAKAYRSKVANHPMYEQVISRHEIKCSQAYNHLKTMIDKVEKNEGVVPDEVKQGLEYLKM</sequence>
<dbReference type="InterPro" id="IPR018490">
    <property type="entry name" value="cNMP-bd_dom_sf"/>
</dbReference>
<reference evidence="2 3" key="1">
    <citation type="submission" date="2016-10" db="EMBL/GenBank/DDBJ databases">
        <authorList>
            <person name="de Groot N.N."/>
        </authorList>
    </citation>
    <scope>NUCLEOTIDE SEQUENCE [LARGE SCALE GENOMIC DNA]</scope>
    <source>
        <strain evidence="2 3">DSM 10317</strain>
    </source>
</reference>
<feature type="domain" description="Cyclic nucleotide-binding" evidence="1">
    <location>
        <begin position="1"/>
        <end position="48"/>
    </location>
</feature>
<dbReference type="RefSeq" id="WP_090160760.1">
    <property type="nucleotide sequence ID" value="NZ_FMWK01000001.1"/>
</dbReference>
<protein>
    <recommendedName>
        <fullName evidence="1">Cyclic nucleotide-binding domain-containing protein</fullName>
    </recommendedName>
</protein>
<dbReference type="Gene3D" id="2.60.120.10">
    <property type="entry name" value="Jelly Rolls"/>
    <property type="match status" value="1"/>
</dbReference>
<proteinExistence type="predicted"/>
<dbReference type="EMBL" id="FMWK01000001">
    <property type="protein sequence ID" value="SCZ76526.1"/>
    <property type="molecule type" value="Genomic_DNA"/>
</dbReference>
<dbReference type="PROSITE" id="PS50042">
    <property type="entry name" value="CNMP_BINDING_3"/>
    <property type="match status" value="1"/>
</dbReference>
<dbReference type="Proteomes" id="UP000199428">
    <property type="component" value="Unassembled WGS sequence"/>
</dbReference>
<dbReference type="SUPFAM" id="SSF51206">
    <property type="entry name" value="cAMP-binding domain-like"/>
    <property type="match status" value="1"/>
</dbReference>
<dbReference type="CDD" id="cd00038">
    <property type="entry name" value="CAP_ED"/>
    <property type="match status" value="1"/>
</dbReference>
<organism evidence="2 3">
    <name type="scientific">Pseudobutyrivibrio xylanivorans</name>
    <dbReference type="NCBI Taxonomy" id="185007"/>
    <lineage>
        <taxon>Bacteria</taxon>
        <taxon>Bacillati</taxon>
        <taxon>Bacillota</taxon>
        <taxon>Clostridia</taxon>
        <taxon>Lachnospirales</taxon>
        <taxon>Lachnospiraceae</taxon>
        <taxon>Pseudobutyrivibrio</taxon>
    </lineage>
</organism>
<gene>
    <name evidence="2" type="ORF">SAMN02910350_00297</name>
</gene>
<evidence type="ECO:0000259" key="1">
    <source>
        <dbReference type="PROSITE" id="PS50042"/>
    </source>
</evidence>
<dbReference type="InterPro" id="IPR014710">
    <property type="entry name" value="RmlC-like_jellyroll"/>
</dbReference>
<evidence type="ECO:0000313" key="2">
    <source>
        <dbReference type="EMBL" id="SCZ76526.1"/>
    </source>
</evidence>